<reference evidence="2" key="2">
    <citation type="submission" date="2021-08" db="EMBL/GenBank/DDBJ databases">
        <authorList>
            <person name="Tani A."/>
            <person name="Ola A."/>
            <person name="Ogura Y."/>
            <person name="Katsura K."/>
            <person name="Hayashi T."/>
        </authorList>
    </citation>
    <scope>NUCLEOTIDE SEQUENCE</scope>
    <source>
        <strain evidence="2">DSM 16372</strain>
    </source>
</reference>
<name>A0AAV4ZH75_9HYPH</name>
<reference evidence="2" key="1">
    <citation type="journal article" date="2016" name="Front. Microbiol.">
        <title>Genome Sequence of the Piezophilic, Mesophilic Sulfate-Reducing Bacterium Desulfovibrio indicus J2T.</title>
        <authorList>
            <person name="Cao J."/>
            <person name="Maignien L."/>
            <person name="Shao Z."/>
            <person name="Alain K."/>
            <person name="Jebbar M."/>
        </authorList>
    </citation>
    <scope>NUCLEOTIDE SEQUENCE</scope>
    <source>
        <strain evidence="2">DSM 16372</strain>
    </source>
</reference>
<keyword evidence="3" id="KW-1185">Reference proteome</keyword>
<dbReference type="AlphaFoldDB" id="A0AAV4ZH75"/>
<evidence type="ECO:0000256" key="1">
    <source>
        <dbReference type="SAM" id="SignalP"/>
    </source>
</evidence>
<keyword evidence="1" id="KW-0732">Signal</keyword>
<protein>
    <submittedName>
        <fullName evidence="2">Uncharacterized protein</fullName>
    </submittedName>
</protein>
<accession>A0AAV4ZH75</accession>
<dbReference type="Proteomes" id="UP001055247">
    <property type="component" value="Unassembled WGS sequence"/>
</dbReference>
<gene>
    <name evidence="2" type="ORF">BHAOGJBA_1232</name>
</gene>
<dbReference type="RefSeq" id="WP_238229723.1">
    <property type="nucleotide sequence ID" value="NZ_BPQO01000004.1"/>
</dbReference>
<proteinExistence type="predicted"/>
<comment type="caution">
    <text evidence="2">The sequence shown here is derived from an EMBL/GenBank/DDBJ whole genome shotgun (WGS) entry which is preliminary data.</text>
</comment>
<evidence type="ECO:0000313" key="3">
    <source>
        <dbReference type="Proteomes" id="UP001055247"/>
    </source>
</evidence>
<dbReference type="EMBL" id="BPQO01000004">
    <property type="protein sequence ID" value="GJD87727.1"/>
    <property type="molecule type" value="Genomic_DNA"/>
</dbReference>
<organism evidence="2 3">
    <name type="scientific">Methylobacterium hispanicum</name>
    <dbReference type="NCBI Taxonomy" id="270350"/>
    <lineage>
        <taxon>Bacteria</taxon>
        <taxon>Pseudomonadati</taxon>
        <taxon>Pseudomonadota</taxon>
        <taxon>Alphaproteobacteria</taxon>
        <taxon>Hyphomicrobiales</taxon>
        <taxon>Methylobacteriaceae</taxon>
        <taxon>Methylobacterium</taxon>
    </lineage>
</organism>
<evidence type="ECO:0000313" key="2">
    <source>
        <dbReference type="EMBL" id="GJD87727.1"/>
    </source>
</evidence>
<feature type="chain" id="PRO_5043921293" evidence="1">
    <location>
        <begin position="24"/>
        <end position="185"/>
    </location>
</feature>
<sequence length="185" mass="19705">MNSALRASIALLFGLNFASNVLARDLEFRSEDASGNSITFNRSVTGPLPADTELPQLGVFQRLSKVLADFSPWSASSLARTPIPGKEPAPAKESPSLSCSVAVEGRDEDRLKTISIKLTANVLLDADASLRAVLRGRGETKLTTVQPVLLKAGETMPFKVGRTNIAPEAKLTASVKLHGAEYPCD</sequence>
<feature type="signal peptide" evidence="1">
    <location>
        <begin position="1"/>
        <end position="23"/>
    </location>
</feature>